<keyword evidence="11 18" id="KW-0547">Nucleotide-binding</keyword>
<evidence type="ECO:0000256" key="14">
    <source>
        <dbReference type="ARBA" id="ARBA00022909"/>
    </source>
</evidence>
<dbReference type="RefSeq" id="WP_027845785.1">
    <property type="nucleotide sequence ID" value="NZ_LMTZ01000045.1"/>
</dbReference>
<evidence type="ECO:0000256" key="3">
    <source>
        <dbReference type="ARBA" id="ARBA00005150"/>
    </source>
</evidence>
<dbReference type="InterPro" id="IPR013221">
    <property type="entry name" value="Mur_ligase_cen"/>
</dbReference>
<evidence type="ECO:0000259" key="20">
    <source>
        <dbReference type="Pfam" id="PF08245"/>
    </source>
</evidence>
<evidence type="ECO:0000256" key="15">
    <source>
        <dbReference type="ARBA" id="ARBA00030592"/>
    </source>
</evidence>
<reference evidence="22 23" key="1">
    <citation type="journal article" date="2015" name="Genome Announc.">
        <title>Draft Genome of the Euendolithic (true boring) Cyanobacterium Mastigocoleus testarum strain BC008.</title>
        <authorList>
            <person name="Guida B.S."/>
            <person name="Garcia-Pichel F."/>
        </authorList>
    </citation>
    <scope>NUCLEOTIDE SEQUENCE [LARGE SCALE GENOMIC DNA]</scope>
    <source>
        <strain evidence="22 23">BC008</strain>
    </source>
</reference>
<dbReference type="EC" id="6.3.2.12" evidence="6"/>
<dbReference type="AlphaFoldDB" id="A0A0V7ZX62"/>
<evidence type="ECO:0000259" key="19">
    <source>
        <dbReference type="Pfam" id="PF02875"/>
    </source>
</evidence>
<keyword evidence="23" id="KW-1185">Reference proteome</keyword>
<dbReference type="InterPro" id="IPR001645">
    <property type="entry name" value="Folylpolyglutamate_synth"/>
</dbReference>
<evidence type="ECO:0000256" key="7">
    <source>
        <dbReference type="ARBA" id="ARBA00013025"/>
    </source>
</evidence>
<keyword evidence="12 18" id="KW-0067">ATP-binding</keyword>
<dbReference type="OrthoDB" id="9809356at2"/>
<dbReference type="GO" id="GO:0004326">
    <property type="term" value="F:tetrahydrofolylpolyglutamate synthase activity"/>
    <property type="evidence" value="ECO:0007669"/>
    <property type="project" value="UniProtKB-EC"/>
</dbReference>
<evidence type="ECO:0000256" key="5">
    <source>
        <dbReference type="ARBA" id="ARBA00011245"/>
    </source>
</evidence>
<feature type="domain" description="Mur ligase central" evidence="20">
    <location>
        <begin position="41"/>
        <end position="271"/>
    </location>
</feature>
<comment type="catalytic activity">
    <reaction evidence="16">
        <text>(6S)-5,6,7,8-tetrahydrofolyl-(gamma-L-Glu)(n) + L-glutamate + ATP = (6S)-5,6,7,8-tetrahydrofolyl-(gamma-L-Glu)(n+1) + ADP + phosphate + H(+)</text>
        <dbReference type="Rhea" id="RHEA:10580"/>
        <dbReference type="Rhea" id="RHEA-COMP:14738"/>
        <dbReference type="Rhea" id="RHEA-COMP:14740"/>
        <dbReference type="ChEBI" id="CHEBI:15378"/>
        <dbReference type="ChEBI" id="CHEBI:29985"/>
        <dbReference type="ChEBI" id="CHEBI:30616"/>
        <dbReference type="ChEBI" id="CHEBI:43474"/>
        <dbReference type="ChEBI" id="CHEBI:141005"/>
        <dbReference type="ChEBI" id="CHEBI:456216"/>
        <dbReference type="EC" id="6.3.2.17"/>
    </reaction>
</comment>
<keyword evidence="14" id="KW-0289">Folate biosynthesis</keyword>
<evidence type="ECO:0000256" key="11">
    <source>
        <dbReference type="ARBA" id="ARBA00022741"/>
    </source>
</evidence>
<gene>
    <name evidence="21" type="ORF">BC008_32710</name>
    <name evidence="22" type="ORF">BC008_34395</name>
</gene>
<dbReference type="GO" id="GO:0005737">
    <property type="term" value="C:cytoplasm"/>
    <property type="evidence" value="ECO:0007669"/>
    <property type="project" value="TreeGrafter"/>
</dbReference>
<dbReference type="GO" id="GO:0008841">
    <property type="term" value="F:dihydrofolate synthase activity"/>
    <property type="evidence" value="ECO:0007669"/>
    <property type="project" value="UniProtKB-EC"/>
</dbReference>
<dbReference type="PROSITE" id="PS01011">
    <property type="entry name" value="FOLYLPOLYGLU_SYNT_1"/>
    <property type="match status" value="1"/>
</dbReference>
<evidence type="ECO:0000256" key="13">
    <source>
        <dbReference type="ARBA" id="ARBA00022842"/>
    </source>
</evidence>
<dbReference type="Pfam" id="PF02875">
    <property type="entry name" value="Mur_ligase_C"/>
    <property type="match status" value="1"/>
</dbReference>
<evidence type="ECO:0000256" key="1">
    <source>
        <dbReference type="ARBA" id="ARBA00001946"/>
    </source>
</evidence>
<dbReference type="NCBIfam" id="TIGR01499">
    <property type="entry name" value="folC"/>
    <property type="match status" value="1"/>
</dbReference>
<comment type="pathway">
    <text evidence="3">Cofactor biosynthesis; tetrahydrofolylpolyglutamate biosynthesis.</text>
</comment>
<dbReference type="Proteomes" id="UP000053372">
    <property type="component" value="Unassembled WGS sequence"/>
</dbReference>
<evidence type="ECO:0000256" key="9">
    <source>
        <dbReference type="ARBA" id="ARBA00022598"/>
    </source>
</evidence>
<evidence type="ECO:0000256" key="6">
    <source>
        <dbReference type="ARBA" id="ARBA00013023"/>
    </source>
</evidence>
<dbReference type="EMBL" id="LMTZ01000077">
    <property type="protein sequence ID" value="KST68184.1"/>
    <property type="molecule type" value="Genomic_DNA"/>
</dbReference>
<dbReference type="GO" id="GO:0046656">
    <property type="term" value="P:folic acid biosynthetic process"/>
    <property type="evidence" value="ECO:0007669"/>
    <property type="project" value="UniProtKB-KW"/>
</dbReference>
<evidence type="ECO:0000313" key="21">
    <source>
        <dbReference type="EMBL" id="KST68184.1"/>
    </source>
</evidence>
<feature type="domain" description="Mur ligase C-terminal" evidence="19">
    <location>
        <begin position="298"/>
        <end position="426"/>
    </location>
</feature>
<dbReference type="Pfam" id="PF08245">
    <property type="entry name" value="Mur_ligase_M"/>
    <property type="match status" value="1"/>
</dbReference>
<dbReference type="InterPro" id="IPR036615">
    <property type="entry name" value="Mur_ligase_C_dom_sf"/>
</dbReference>
<dbReference type="PIRSF" id="PIRSF001563">
    <property type="entry name" value="Folylpolyglu_synth"/>
    <property type="match status" value="1"/>
</dbReference>
<dbReference type="SUPFAM" id="SSF53244">
    <property type="entry name" value="MurD-like peptide ligases, peptide-binding domain"/>
    <property type="match status" value="1"/>
</dbReference>
<evidence type="ECO:0000256" key="4">
    <source>
        <dbReference type="ARBA" id="ARBA00008276"/>
    </source>
</evidence>
<protein>
    <recommendedName>
        <fullName evidence="8">Dihydrofolate synthase/folylpolyglutamate synthase</fullName>
        <ecNumber evidence="6">6.3.2.12</ecNumber>
        <ecNumber evidence="7">6.3.2.17</ecNumber>
    </recommendedName>
    <alternativeName>
        <fullName evidence="15">Tetrahydrofolylpolyglutamate synthase</fullName>
    </alternativeName>
</protein>
<evidence type="ECO:0000313" key="22">
    <source>
        <dbReference type="EMBL" id="KST68847.1"/>
    </source>
</evidence>
<dbReference type="PANTHER" id="PTHR11136">
    <property type="entry name" value="FOLYLPOLYGLUTAMATE SYNTHASE-RELATED"/>
    <property type="match status" value="1"/>
</dbReference>
<dbReference type="SUPFAM" id="SSF53623">
    <property type="entry name" value="MurD-like peptide ligases, catalytic domain"/>
    <property type="match status" value="1"/>
</dbReference>
<evidence type="ECO:0000256" key="18">
    <source>
        <dbReference type="PIRNR" id="PIRNR001563"/>
    </source>
</evidence>
<comment type="similarity">
    <text evidence="4 18">Belongs to the folylpolyglutamate synthase family.</text>
</comment>
<proteinExistence type="inferred from homology"/>
<comment type="cofactor">
    <cofactor evidence="1">
        <name>Mg(2+)</name>
        <dbReference type="ChEBI" id="CHEBI:18420"/>
    </cofactor>
</comment>
<evidence type="ECO:0000256" key="17">
    <source>
        <dbReference type="ARBA" id="ARBA00049161"/>
    </source>
</evidence>
<keyword evidence="13" id="KW-0460">Magnesium</keyword>
<comment type="caution">
    <text evidence="22">The sequence shown here is derived from an EMBL/GenBank/DDBJ whole genome shotgun (WGS) entry which is preliminary data.</text>
</comment>
<comment type="subunit">
    <text evidence="5">Monomer.</text>
</comment>
<dbReference type="GO" id="GO:0046872">
    <property type="term" value="F:metal ion binding"/>
    <property type="evidence" value="ECO:0007669"/>
    <property type="project" value="UniProtKB-KW"/>
</dbReference>
<dbReference type="Gene3D" id="3.40.1190.10">
    <property type="entry name" value="Mur-like, catalytic domain"/>
    <property type="match status" value="1"/>
</dbReference>
<comment type="catalytic activity">
    <reaction evidence="17">
        <text>7,8-dihydropteroate + L-glutamate + ATP = 7,8-dihydrofolate + ADP + phosphate + H(+)</text>
        <dbReference type="Rhea" id="RHEA:23584"/>
        <dbReference type="ChEBI" id="CHEBI:15378"/>
        <dbReference type="ChEBI" id="CHEBI:17839"/>
        <dbReference type="ChEBI" id="CHEBI:29985"/>
        <dbReference type="ChEBI" id="CHEBI:30616"/>
        <dbReference type="ChEBI" id="CHEBI:43474"/>
        <dbReference type="ChEBI" id="CHEBI:57451"/>
        <dbReference type="ChEBI" id="CHEBI:456216"/>
        <dbReference type="EC" id="6.3.2.12"/>
    </reaction>
</comment>
<dbReference type="PANTHER" id="PTHR11136:SF0">
    <property type="entry name" value="DIHYDROFOLATE SYNTHETASE-RELATED"/>
    <property type="match status" value="1"/>
</dbReference>
<keyword evidence="9 18" id="KW-0436">Ligase</keyword>
<evidence type="ECO:0000313" key="23">
    <source>
        <dbReference type="Proteomes" id="UP000053372"/>
    </source>
</evidence>
<dbReference type="InterPro" id="IPR018109">
    <property type="entry name" value="Folylpolyglutamate_synth_CS"/>
</dbReference>
<dbReference type="InterPro" id="IPR004101">
    <property type="entry name" value="Mur_ligase_C"/>
</dbReference>
<evidence type="ECO:0000256" key="12">
    <source>
        <dbReference type="ARBA" id="ARBA00022840"/>
    </source>
</evidence>
<accession>A0A0V7ZX62</accession>
<keyword evidence="10" id="KW-0479">Metal-binding</keyword>
<evidence type="ECO:0000256" key="10">
    <source>
        <dbReference type="ARBA" id="ARBA00022723"/>
    </source>
</evidence>
<organism evidence="22 23">
    <name type="scientific">Mastigocoleus testarum BC008</name>
    <dbReference type="NCBI Taxonomy" id="371196"/>
    <lineage>
        <taxon>Bacteria</taxon>
        <taxon>Bacillati</taxon>
        <taxon>Cyanobacteriota</taxon>
        <taxon>Cyanophyceae</taxon>
        <taxon>Nostocales</taxon>
        <taxon>Hapalosiphonaceae</taxon>
        <taxon>Mastigocoleus</taxon>
    </lineage>
</organism>
<dbReference type="FunFam" id="3.40.1190.10:FF:000004">
    <property type="entry name" value="Dihydrofolate synthase/folylpolyglutamate synthase"/>
    <property type="match status" value="1"/>
</dbReference>
<sequence length="439" mass="48639">MDIDSLLTPFKHFGVNLGLERILQLLKNLGNPHKSVPVIHVAGTNGKGSVCAYLSSILTAAGYRTGRYTSPHLIDWTERICFNEQPISSEELQQVLLEVKTAITTREANNSDTSSPTQFEVLTAAAWLYFAKKQVDVAVVEVGLGGRLDATNVCEEPLVTIITSISFDHVQVLGPTISDIAREKAGILKYKCPVVMGPLPADAETVVRTRAKELECPIISPHIARQFSPTLAEYRYSQSKEKDIKNYQSLQYPLSLHGAIQLANSSLVLAAVEILQNQGWLISESAIIAGMEKTKWLGRMQWTTWKDREFTDRRLLVDGAHNPASAKALRDYVDTLGVKSIFWVMGMLSTKDHTQVFQALLRPEDKLYLLPVADHSSAQPENLAKLAAEVCPRLKFCNVHTDLFSALDTAFSKSDQSQDLVVLCGSLYLVGYFFANRSN</sequence>
<dbReference type="EC" id="6.3.2.17" evidence="7"/>
<evidence type="ECO:0000256" key="16">
    <source>
        <dbReference type="ARBA" id="ARBA00047493"/>
    </source>
</evidence>
<dbReference type="InterPro" id="IPR036565">
    <property type="entry name" value="Mur-like_cat_sf"/>
</dbReference>
<evidence type="ECO:0000256" key="8">
    <source>
        <dbReference type="ARBA" id="ARBA00019357"/>
    </source>
</evidence>
<comment type="pathway">
    <text evidence="2">Cofactor biosynthesis; tetrahydrofolate biosynthesis; 7,8-dihydrofolate from 2-amino-4-hydroxy-6-hydroxymethyl-7,8-dihydropteridine diphosphate and 4-aminobenzoate: step 2/2.</text>
</comment>
<dbReference type="Gene3D" id="3.90.190.20">
    <property type="entry name" value="Mur ligase, C-terminal domain"/>
    <property type="match status" value="1"/>
</dbReference>
<name>A0A0V7ZX62_9CYAN</name>
<evidence type="ECO:0000256" key="2">
    <source>
        <dbReference type="ARBA" id="ARBA00004799"/>
    </source>
</evidence>
<dbReference type="EMBL" id="LMTZ01000045">
    <property type="protein sequence ID" value="KST68847.1"/>
    <property type="molecule type" value="Genomic_DNA"/>
</dbReference>
<dbReference type="GO" id="GO:0005524">
    <property type="term" value="F:ATP binding"/>
    <property type="evidence" value="ECO:0007669"/>
    <property type="project" value="UniProtKB-KW"/>
</dbReference>